<gene>
    <name evidence="3" type="ORF">J7T54_001725</name>
</gene>
<feature type="transmembrane region" description="Helical" evidence="2">
    <location>
        <begin position="101"/>
        <end position="119"/>
    </location>
</feature>
<reference evidence="3" key="2">
    <citation type="submission" date="2022-07" db="EMBL/GenBank/DDBJ databases">
        <authorList>
            <person name="Goncalves M.F.M."/>
            <person name="Hilario S."/>
            <person name="Van De Peer Y."/>
            <person name="Esteves A.C."/>
            <person name="Alves A."/>
        </authorList>
    </citation>
    <scope>NUCLEOTIDE SEQUENCE</scope>
    <source>
        <strain evidence="3">MUM 19.33</strain>
    </source>
</reference>
<dbReference type="AlphaFoldDB" id="A0A9P9Y5D2"/>
<keyword evidence="2" id="KW-0472">Membrane</keyword>
<evidence type="ECO:0000256" key="2">
    <source>
        <dbReference type="SAM" id="Phobius"/>
    </source>
</evidence>
<dbReference type="GeneID" id="75828242"/>
<reference evidence="3" key="1">
    <citation type="journal article" date="2021" name="J Fungi (Basel)">
        <title>Genomic and Metabolomic Analyses of the Marine Fungus Emericellopsis cladophorae: Insights into Saltwater Adaptability Mechanisms and Its Biosynthetic Potential.</title>
        <authorList>
            <person name="Goncalves M.F.M."/>
            <person name="Hilario S."/>
            <person name="Van de Peer Y."/>
            <person name="Esteves A.C."/>
            <person name="Alves A."/>
        </authorList>
    </citation>
    <scope>NUCLEOTIDE SEQUENCE</scope>
    <source>
        <strain evidence="3">MUM 19.33</strain>
    </source>
</reference>
<dbReference type="Proteomes" id="UP001055219">
    <property type="component" value="Unassembled WGS sequence"/>
</dbReference>
<feature type="compositionally biased region" description="Low complexity" evidence="1">
    <location>
        <begin position="59"/>
        <end position="70"/>
    </location>
</feature>
<accession>A0A9P9Y5D2</accession>
<feature type="region of interest" description="Disordered" evidence="1">
    <location>
        <begin position="44"/>
        <end position="76"/>
    </location>
</feature>
<comment type="caution">
    <text evidence="3">The sequence shown here is derived from an EMBL/GenBank/DDBJ whole genome shotgun (WGS) entry which is preliminary data.</text>
</comment>
<evidence type="ECO:0000313" key="4">
    <source>
        <dbReference type="Proteomes" id="UP001055219"/>
    </source>
</evidence>
<keyword evidence="4" id="KW-1185">Reference proteome</keyword>
<feature type="transmembrane region" description="Helical" evidence="2">
    <location>
        <begin position="139"/>
        <end position="157"/>
    </location>
</feature>
<dbReference type="EMBL" id="JAGIXG020000006">
    <property type="protein sequence ID" value="KAI6783849.1"/>
    <property type="molecule type" value="Genomic_DNA"/>
</dbReference>
<keyword evidence="2" id="KW-1133">Transmembrane helix</keyword>
<dbReference type="OrthoDB" id="4140442at2759"/>
<name>A0A9P9Y5D2_9HYPO</name>
<sequence>MASFCRGLFQPGLQPLLRPAQSFSAPRSILLRDILKARPSARAYASKAKVPPQAPKSQPAKSIPKAQPAKPAAPPPTSYGLLRTLAAKSKPTVLYEGPSHFWFRTACWTSGLTLIAWAALTGPSWWVPHLEGFAAWINWVYNISYILFAGMGFFLILKTRGIVSMIRLLPQTSTQTVRAAPVGAATTGLPATTASTPKLEVSVNNSLPFLKPKKIVTDLDKVSLKTRFSLPKEMVPELSRQNALEAEEKAKALKKYDMEHLFTMPFRKIGRGFSGFFRATRSAWTDMGYAVINVDGKQYRVNVERGFALDGFKTLERLVPIKKEA</sequence>
<protein>
    <submittedName>
        <fullName evidence="3">Uncharacterized protein</fullName>
    </submittedName>
</protein>
<proteinExistence type="predicted"/>
<dbReference type="RefSeq" id="XP_051364705.1">
    <property type="nucleotide sequence ID" value="XM_051503752.1"/>
</dbReference>
<organism evidence="3 4">
    <name type="scientific">Emericellopsis cladophorae</name>
    <dbReference type="NCBI Taxonomy" id="2686198"/>
    <lineage>
        <taxon>Eukaryota</taxon>
        <taxon>Fungi</taxon>
        <taxon>Dikarya</taxon>
        <taxon>Ascomycota</taxon>
        <taxon>Pezizomycotina</taxon>
        <taxon>Sordariomycetes</taxon>
        <taxon>Hypocreomycetidae</taxon>
        <taxon>Hypocreales</taxon>
        <taxon>Bionectriaceae</taxon>
        <taxon>Emericellopsis</taxon>
    </lineage>
</organism>
<keyword evidence="2" id="KW-0812">Transmembrane</keyword>
<evidence type="ECO:0000256" key="1">
    <source>
        <dbReference type="SAM" id="MobiDB-lite"/>
    </source>
</evidence>
<evidence type="ECO:0000313" key="3">
    <source>
        <dbReference type="EMBL" id="KAI6783849.1"/>
    </source>
</evidence>